<dbReference type="GO" id="GO:0019262">
    <property type="term" value="P:N-acetylneuraminate catabolic process"/>
    <property type="evidence" value="ECO:0007669"/>
    <property type="project" value="UniProtKB-UniRule"/>
</dbReference>
<gene>
    <name evidence="2 4" type="primary">nagB</name>
    <name evidence="4" type="ORF">SAE02_19650</name>
</gene>
<comment type="function">
    <text evidence="2">Catalyzes the reversible isomerization-deamination of glucosamine 6-phosphate (GlcN6P) to form fructose 6-phosphate (Fru6P) and ammonium ion.</text>
</comment>
<dbReference type="GO" id="GO:0005737">
    <property type="term" value="C:cytoplasm"/>
    <property type="evidence" value="ECO:0007669"/>
    <property type="project" value="TreeGrafter"/>
</dbReference>
<dbReference type="PANTHER" id="PTHR11280">
    <property type="entry name" value="GLUCOSAMINE-6-PHOSPHATE ISOMERASE"/>
    <property type="match status" value="1"/>
</dbReference>
<dbReference type="CDD" id="cd01399">
    <property type="entry name" value="GlcN6P_deaminase"/>
    <property type="match status" value="1"/>
</dbReference>
<sequence>MSPGPRLVVLDEADAVADHAAAHIVGKLAPKPDLVLGLPTGETPRGIYARLAGAYRTGEVSFARASSFNLDEYQGLPPDHPASYHAYMREMLFRYVDIDPARTHLPDGLASDATAEGRRYEKAIAEAGGIGLMVLGIGGNGHIGFNEPGSPFDSRTRAVRLTEATREANRRSFPEGETVPEFAITMGIATILEAREILLVATGPIKAEALAAALTGPETLRCPASVLRRHPAVTIVCDTAAAAGIRLRA</sequence>
<dbReference type="RefSeq" id="WP_044426744.1">
    <property type="nucleotide sequence ID" value="NZ_BJYZ01000007.1"/>
</dbReference>
<evidence type="ECO:0000259" key="3">
    <source>
        <dbReference type="Pfam" id="PF01182"/>
    </source>
</evidence>
<dbReference type="InterPro" id="IPR037171">
    <property type="entry name" value="NagB/RpiA_transferase-like"/>
</dbReference>
<evidence type="ECO:0000256" key="2">
    <source>
        <dbReference type="HAMAP-Rule" id="MF_01241"/>
    </source>
</evidence>
<dbReference type="Pfam" id="PF01182">
    <property type="entry name" value="Glucosamine_iso"/>
    <property type="match status" value="1"/>
</dbReference>
<organism evidence="4 5">
    <name type="scientific">Skermanella aerolata</name>
    <dbReference type="NCBI Taxonomy" id="393310"/>
    <lineage>
        <taxon>Bacteria</taxon>
        <taxon>Pseudomonadati</taxon>
        <taxon>Pseudomonadota</taxon>
        <taxon>Alphaproteobacteria</taxon>
        <taxon>Rhodospirillales</taxon>
        <taxon>Azospirillaceae</taxon>
        <taxon>Skermanella</taxon>
    </lineage>
</organism>
<keyword evidence="2" id="KW-0119">Carbohydrate metabolism</keyword>
<name>A0A512DMW0_9PROT</name>
<feature type="domain" description="Glucosamine/galactosamine-6-phosphate isomerase" evidence="3">
    <location>
        <begin position="13"/>
        <end position="229"/>
    </location>
</feature>
<comment type="caution">
    <text evidence="4">The sequence shown here is derived from an EMBL/GenBank/DDBJ whole genome shotgun (WGS) entry which is preliminary data.</text>
</comment>
<dbReference type="GO" id="GO:0042802">
    <property type="term" value="F:identical protein binding"/>
    <property type="evidence" value="ECO:0007669"/>
    <property type="project" value="TreeGrafter"/>
</dbReference>
<dbReference type="GO" id="GO:0006043">
    <property type="term" value="P:glucosamine catabolic process"/>
    <property type="evidence" value="ECO:0007669"/>
    <property type="project" value="TreeGrafter"/>
</dbReference>
<dbReference type="Proteomes" id="UP000321523">
    <property type="component" value="Unassembled WGS sequence"/>
</dbReference>
<feature type="active site" description="Proton acceptor; for ring-opening step" evidence="2">
    <location>
        <position position="142"/>
    </location>
</feature>
<dbReference type="HAMAP" id="MF_01241">
    <property type="entry name" value="GlcN6P_deamin"/>
    <property type="match status" value="1"/>
</dbReference>
<protein>
    <recommendedName>
        <fullName evidence="2">Glucosamine-6-phosphate deaminase</fullName>
        <ecNumber evidence="2">3.5.99.6</ecNumber>
    </recommendedName>
    <alternativeName>
        <fullName evidence="2">GlcN6P deaminase</fullName>
        <shortName evidence="2">GNPDA</shortName>
    </alternativeName>
    <alternativeName>
        <fullName evidence="2">Glucosamine-6-phosphate isomerase</fullName>
    </alternativeName>
</protein>
<dbReference type="GO" id="GO:0004342">
    <property type="term" value="F:glucosamine-6-phosphate deaminase activity"/>
    <property type="evidence" value="ECO:0007669"/>
    <property type="project" value="UniProtKB-UniRule"/>
</dbReference>
<comment type="caution">
    <text evidence="2">Lacks conserved residue(s) required for the propagation of feature annotation.</text>
</comment>
<evidence type="ECO:0000313" key="5">
    <source>
        <dbReference type="Proteomes" id="UP000321523"/>
    </source>
</evidence>
<evidence type="ECO:0000256" key="1">
    <source>
        <dbReference type="ARBA" id="ARBA00022801"/>
    </source>
</evidence>
<dbReference type="EC" id="3.5.99.6" evidence="2"/>
<dbReference type="PROSITE" id="PS01161">
    <property type="entry name" value="GLC_GALNAC_ISOMERASE"/>
    <property type="match status" value="1"/>
</dbReference>
<dbReference type="InterPro" id="IPR018321">
    <property type="entry name" value="Glucosamine6P_isomerase_CS"/>
</dbReference>
<dbReference type="EMBL" id="BJYZ01000007">
    <property type="protein sequence ID" value="GEO37817.1"/>
    <property type="molecule type" value="Genomic_DNA"/>
</dbReference>
<dbReference type="SUPFAM" id="SSF100950">
    <property type="entry name" value="NagB/RpiA/CoA transferase-like"/>
    <property type="match status" value="1"/>
</dbReference>
<dbReference type="NCBIfam" id="TIGR00502">
    <property type="entry name" value="nagB"/>
    <property type="match status" value="1"/>
</dbReference>
<accession>A0A512DMW0</accession>
<evidence type="ECO:0000313" key="4">
    <source>
        <dbReference type="EMBL" id="GEO37817.1"/>
    </source>
</evidence>
<comment type="similarity">
    <text evidence="2">Belongs to the glucosamine/galactosamine-6-phosphate isomerase family. NagB subfamily.</text>
</comment>
<feature type="active site" description="For ring-opening step" evidence="2">
    <location>
        <position position="147"/>
    </location>
</feature>
<dbReference type="Gene3D" id="3.40.50.1360">
    <property type="match status" value="1"/>
</dbReference>
<proteinExistence type="inferred from homology"/>
<comment type="catalytic activity">
    <reaction evidence="2">
        <text>alpha-D-glucosamine 6-phosphate + H2O = beta-D-fructose 6-phosphate + NH4(+)</text>
        <dbReference type="Rhea" id="RHEA:12172"/>
        <dbReference type="ChEBI" id="CHEBI:15377"/>
        <dbReference type="ChEBI" id="CHEBI:28938"/>
        <dbReference type="ChEBI" id="CHEBI:57634"/>
        <dbReference type="ChEBI" id="CHEBI:75989"/>
        <dbReference type="EC" id="3.5.99.6"/>
    </reaction>
</comment>
<dbReference type="GO" id="GO:0005975">
    <property type="term" value="P:carbohydrate metabolic process"/>
    <property type="evidence" value="ECO:0007669"/>
    <property type="project" value="InterPro"/>
</dbReference>
<dbReference type="InterPro" id="IPR004547">
    <property type="entry name" value="Glucosamine6P_isomerase"/>
</dbReference>
<keyword evidence="1 2" id="KW-0378">Hydrolase</keyword>
<feature type="active site" description="For ring-opening step" evidence="2">
    <location>
        <position position="140"/>
    </location>
</feature>
<dbReference type="AlphaFoldDB" id="A0A512DMW0"/>
<dbReference type="GO" id="GO:0006046">
    <property type="term" value="P:N-acetylglucosamine catabolic process"/>
    <property type="evidence" value="ECO:0007669"/>
    <property type="project" value="UniProtKB-UniRule"/>
</dbReference>
<dbReference type="UniPathway" id="UPA00629">
    <property type="reaction ID" value="UER00684"/>
</dbReference>
<keyword evidence="5" id="KW-1185">Reference proteome</keyword>
<dbReference type="PANTHER" id="PTHR11280:SF5">
    <property type="entry name" value="GLUCOSAMINE-6-PHOSPHATE ISOMERASE"/>
    <property type="match status" value="1"/>
</dbReference>
<feature type="active site" description="Proton acceptor; for enolization step" evidence="2">
    <location>
        <position position="71"/>
    </location>
</feature>
<dbReference type="OrthoDB" id="9791139at2"/>
<dbReference type="InterPro" id="IPR006148">
    <property type="entry name" value="Glc/Gal-6P_isomerase"/>
</dbReference>
<comment type="pathway">
    <text evidence="2">Amino-sugar metabolism; N-acetylneuraminate degradation; D-fructose 6-phosphate from N-acetylneuraminate: step 5/5.</text>
</comment>
<reference evidence="4 5" key="1">
    <citation type="submission" date="2019-07" db="EMBL/GenBank/DDBJ databases">
        <title>Whole genome shotgun sequence of Skermanella aerolata NBRC 106429.</title>
        <authorList>
            <person name="Hosoyama A."/>
            <person name="Uohara A."/>
            <person name="Ohji S."/>
            <person name="Ichikawa N."/>
        </authorList>
    </citation>
    <scope>NUCLEOTIDE SEQUENCE [LARGE SCALE GENOMIC DNA]</scope>
    <source>
        <strain evidence="4 5">NBRC 106429</strain>
    </source>
</reference>